<sequence length="821" mass="89962">MTRVDRIAAPWGSRTPYGPGERWPVRTDTFLADGLAPEDVDRWVQSATILHSNGDGLDIAVKDGSIVGVRGRAQDRVNHGRLGPKDLYGWQANASPERLTRPLVRRRGELVETDWDTAMDLVVRRSQELLEEQGPSALGFYTTGQLFLEEYYTLGMMAHGGIGTNHVDGNTRLCTATAAAALKESFGCDGQPGSYTDIDHADAIALYGHNMAETQTVLWTRVLDRLAGPHPPRIVCVDPRLTEVARHADVHLAPRPGTNVALMNGLLSEILANGWVDEAYVAAHAVGIDELREQLAPWSAEMSARICDVPIEALREAARIVGTAERLVSTVLQGFYQSNQATAAAVQVNNVHILRGQLGAPGRGILQMNGQPTAQNTREAGADGDLAGFRNWSNDAQVADLARVWNIDPMQIPHYSPPTHVMQQLRYIEDGSLRFWWVQATNPLVSLPELQRVRSILSQQRLFLVVQDIFLTETAQIADVVLPAATWGEKEGTFTNVDRTVHYSGKAVEPPGEARPDLDIFLDYARRMGFRDKDGDPLVHWHDPRSAFEAWKECSRGRPCDYSGLSYEKLQGGSGVQWPCTDDAPEGTERIYADGAFWSSPDYCESYGRDLVTGAPLSETEYRALNPDGKAVLKYARYVPPHELPSEEYPLQLTTGRTLYHFHTRTKTARAPQLQAAAPEVWVEMSEQDAGAHGFQEGDLLEVASPRAAVRARLRISGIRPGVVFLPFHYGYWDTPAGHEPDGGARAANELTITEWDACSKQPIFKTAAARVTLVRRGDGTPSAAPTTTASRPSRGGVPATRGGESAMAEEDVRAHAGGLA</sequence>
<dbReference type="InterPro" id="IPR009010">
    <property type="entry name" value="Asp_de-COase-like_dom_sf"/>
</dbReference>
<feature type="region of interest" description="Disordered" evidence="11">
    <location>
        <begin position="1"/>
        <end position="22"/>
    </location>
</feature>
<evidence type="ECO:0000256" key="8">
    <source>
        <dbReference type="ARBA" id="ARBA00023004"/>
    </source>
</evidence>
<dbReference type="PROSITE" id="PS00490">
    <property type="entry name" value="MOLYBDOPTERIN_PROK_2"/>
    <property type="match status" value="1"/>
</dbReference>
<feature type="compositionally biased region" description="Low complexity" evidence="11">
    <location>
        <begin position="781"/>
        <end position="795"/>
    </location>
</feature>
<keyword evidence="5" id="KW-0500">Molybdenum</keyword>
<keyword evidence="4" id="KW-0004">4Fe-4S</keyword>
<evidence type="ECO:0000256" key="2">
    <source>
        <dbReference type="ARBA" id="ARBA00001966"/>
    </source>
</evidence>
<dbReference type="Gene3D" id="2.20.25.90">
    <property type="entry name" value="ADC-like domains"/>
    <property type="match status" value="1"/>
</dbReference>
<evidence type="ECO:0000256" key="11">
    <source>
        <dbReference type="SAM" id="MobiDB-lite"/>
    </source>
</evidence>
<keyword evidence="7" id="KW-0560">Oxidoreductase</keyword>
<evidence type="ECO:0000256" key="4">
    <source>
        <dbReference type="ARBA" id="ARBA00022485"/>
    </source>
</evidence>
<evidence type="ECO:0000313" key="13">
    <source>
        <dbReference type="EMBL" id="MFC3688897.1"/>
    </source>
</evidence>
<name>A0ABV7WJ30_9MICO</name>
<protein>
    <submittedName>
        <fullName evidence="13">Molybdopterin oxidoreductase family protein</fullName>
    </submittedName>
</protein>
<dbReference type="PROSITE" id="PS51669">
    <property type="entry name" value="4FE4S_MOW_BIS_MGD"/>
    <property type="match status" value="1"/>
</dbReference>
<dbReference type="Pfam" id="PF01568">
    <property type="entry name" value="Molydop_binding"/>
    <property type="match status" value="1"/>
</dbReference>
<keyword evidence="14" id="KW-1185">Reference proteome</keyword>
<dbReference type="Gene3D" id="2.40.40.20">
    <property type="match status" value="1"/>
</dbReference>
<evidence type="ECO:0000259" key="12">
    <source>
        <dbReference type="PROSITE" id="PS51669"/>
    </source>
</evidence>
<dbReference type="InterPro" id="IPR050123">
    <property type="entry name" value="Prok_molybdopt-oxidoreductase"/>
</dbReference>
<dbReference type="SUPFAM" id="SSF53706">
    <property type="entry name" value="Formate dehydrogenase/DMSO reductase, domains 1-3"/>
    <property type="match status" value="1"/>
</dbReference>
<dbReference type="InterPro" id="IPR006655">
    <property type="entry name" value="Mopterin_OxRdtase_prok_CS"/>
</dbReference>
<organism evidence="13 14">
    <name type="scientific">Aquipuribacter hungaricus</name>
    <dbReference type="NCBI Taxonomy" id="545624"/>
    <lineage>
        <taxon>Bacteria</taxon>
        <taxon>Bacillati</taxon>
        <taxon>Actinomycetota</taxon>
        <taxon>Actinomycetes</taxon>
        <taxon>Micrococcales</taxon>
        <taxon>Intrasporangiaceae</taxon>
        <taxon>Aquipuribacter</taxon>
    </lineage>
</organism>
<evidence type="ECO:0000256" key="1">
    <source>
        <dbReference type="ARBA" id="ARBA00001942"/>
    </source>
</evidence>
<feature type="region of interest" description="Disordered" evidence="11">
    <location>
        <begin position="777"/>
        <end position="821"/>
    </location>
</feature>
<dbReference type="InterPro" id="IPR006963">
    <property type="entry name" value="Mopterin_OxRdtase_4Fe-4S_dom"/>
</dbReference>
<comment type="similarity">
    <text evidence="3">Belongs to the prokaryotic molybdopterin-containing oxidoreductase family. NasA/NapA/NarB subfamily.</text>
</comment>
<evidence type="ECO:0000256" key="6">
    <source>
        <dbReference type="ARBA" id="ARBA00022723"/>
    </source>
</evidence>
<comment type="caution">
    <text evidence="13">The sequence shown here is derived from an EMBL/GenBank/DDBJ whole genome shotgun (WGS) entry which is preliminary data.</text>
</comment>
<feature type="domain" description="4Fe-4S Mo/W bis-MGD-type" evidence="12">
    <location>
        <begin position="41"/>
        <end position="97"/>
    </location>
</feature>
<dbReference type="Pfam" id="PF00384">
    <property type="entry name" value="Molybdopterin"/>
    <property type="match status" value="1"/>
</dbReference>
<gene>
    <name evidence="13" type="ORF">ACFOLH_11140</name>
</gene>
<dbReference type="EMBL" id="JBHRWW010000006">
    <property type="protein sequence ID" value="MFC3688897.1"/>
    <property type="molecule type" value="Genomic_DNA"/>
</dbReference>
<keyword evidence="8" id="KW-0408">Iron</keyword>
<evidence type="ECO:0000313" key="14">
    <source>
        <dbReference type="Proteomes" id="UP001595685"/>
    </source>
</evidence>
<comment type="cofactor">
    <cofactor evidence="2">
        <name>[4Fe-4S] cluster</name>
        <dbReference type="ChEBI" id="CHEBI:49883"/>
    </cofactor>
</comment>
<dbReference type="CDD" id="cd02754">
    <property type="entry name" value="MopB_Nitrate-R-NapA-like"/>
    <property type="match status" value="1"/>
</dbReference>
<dbReference type="PANTHER" id="PTHR43105">
    <property type="entry name" value="RESPIRATORY NITRATE REDUCTASE"/>
    <property type="match status" value="1"/>
</dbReference>
<dbReference type="InterPro" id="IPR006656">
    <property type="entry name" value="Mopterin_OxRdtase"/>
</dbReference>
<dbReference type="Gene3D" id="3.40.50.740">
    <property type="match status" value="1"/>
</dbReference>
<reference evidence="14" key="1">
    <citation type="journal article" date="2019" name="Int. J. Syst. Evol. Microbiol.">
        <title>The Global Catalogue of Microorganisms (GCM) 10K type strain sequencing project: providing services to taxonomists for standard genome sequencing and annotation.</title>
        <authorList>
            <consortium name="The Broad Institute Genomics Platform"/>
            <consortium name="The Broad Institute Genome Sequencing Center for Infectious Disease"/>
            <person name="Wu L."/>
            <person name="Ma J."/>
        </authorList>
    </citation>
    <scope>NUCLEOTIDE SEQUENCE [LARGE SCALE GENOMIC DNA]</scope>
    <source>
        <strain evidence="14">NCAIM B.02333</strain>
    </source>
</reference>
<dbReference type="InterPro" id="IPR041957">
    <property type="entry name" value="CT_Nitrate-R-NapA-like"/>
</dbReference>
<dbReference type="Proteomes" id="UP001595685">
    <property type="component" value="Unassembled WGS sequence"/>
</dbReference>
<evidence type="ECO:0000256" key="3">
    <source>
        <dbReference type="ARBA" id="ARBA00008747"/>
    </source>
</evidence>
<dbReference type="SUPFAM" id="SSF50692">
    <property type="entry name" value="ADC-like"/>
    <property type="match status" value="1"/>
</dbReference>
<dbReference type="Gene3D" id="3.40.228.10">
    <property type="entry name" value="Dimethylsulfoxide Reductase, domain 2"/>
    <property type="match status" value="1"/>
</dbReference>
<accession>A0ABV7WJ30</accession>
<evidence type="ECO:0000256" key="10">
    <source>
        <dbReference type="ARBA" id="ARBA00023063"/>
    </source>
</evidence>
<evidence type="ECO:0000256" key="7">
    <source>
        <dbReference type="ARBA" id="ARBA00023002"/>
    </source>
</evidence>
<dbReference type="RefSeq" id="WP_340288159.1">
    <property type="nucleotide sequence ID" value="NZ_JBBEOI010000001.1"/>
</dbReference>
<evidence type="ECO:0000256" key="9">
    <source>
        <dbReference type="ARBA" id="ARBA00023014"/>
    </source>
</evidence>
<comment type="cofactor">
    <cofactor evidence="1">
        <name>Mo-bis(molybdopterin guanine dinucleotide)</name>
        <dbReference type="ChEBI" id="CHEBI:60539"/>
    </cofactor>
</comment>
<evidence type="ECO:0000256" key="5">
    <source>
        <dbReference type="ARBA" id="ARBA00022505"/>
    </source>
</evidence>
<keyword evidence="9" id="KW-0411">Iron-sulfur</keyword>
<keyword evidence="6" id="KW-0479">Metal-binding</keyword>
<dbReference type="CDD" id="cd02791">
    <property type="entry name" value="MopB_CT_Nitrate-R-NapA-like"/>
    <property type="match status" value="1"/>
</dbReference>
<dbReference type="InterPro" id="IPR006657">
    <property type="entry name" value="MoPterin_dinucl-bd_dom"/>
</dbReference>
<proteinExistence type="inferred from homology"/>
<keyword evidence="10" id="KW-0534">Nitrate assimilation</keyword>
<dbReference type="PANTHER" id="PTHR43105:SF10">
    <property type="entry name" value="NADH-QUINONE OXIDOREDUCTASE SUBUNIT G"/>
    <property type="match status" value="1"/>
</dbReference>